<sequence>MSKKFGAGKQPTGTPSLGWSCVVAIVSLLSGASVVHNIYKPNLTLPPVEGADAAAKEKGTEKKVDLLLYTMMIGLVNIPEKILGVHKEERKKHFGKFTLRQKEGILQYDEDWRRMDDLLPANFHWVFKYLLAGWFPRGFGLFPRTKASRLSP</sequence>
<dbReference type="GO" id="GO:0005743">
    <property type="term" value="C:mitochondrial inner membrane"/>
    <property type="evidence" value="ECO:0007669"/>
    <property type="project" value="UniProtKB-SubCell"/>
</dbReference>
<evidence type="ECO:0000256" key="6">
    <source>
        <dbReference type="ARBA" id="ARBA00023136"/>
    </source>
</evidence>
<keyword evidence="3" id="KW-0999">Mitochondrion inner membrane</keyword>
<comment type="similarity">
    <text evidence="7">Belongs to the UQCC6 family.</text>
</comment>
<comment type="subcellular location">
    <subcellularLocation>
        <location evidence="1">Mitochondrion inner membrane</location>
        <topology evidence="1">Single-pass membrane protein</topology>
    </subcellularLocation>
</comment>
<evidence type="ECO:0000256" key="4">
    <source>
        <dbReference type="ARBA" id="ARBA00022989"/>
    </source>
</evidence>
<protein>
    <submittedName>
        <fullName evidence="8">Uncharacterized protein</fullName>
    </submittedName>
</protein>
<dbReference type="GO" id="GO:0034551">
    <property type="term" value="P:mitochondrial respiratory chain complex III assembly"/>
    <property type="evidence" value="ECO:0007669"/>
    <property type="project" value="InterPro"/>
</dbReference>
<keyword evidence="2" id="KW-0812">Transmembrane</keyword>
<evidence type="ECO:0000256" key="5">
    <source>
        <dbReference type="ARBA" id="ARBA00023128"/>
    </source>
</evidence>
<dbReference type="AlphaFoldDB" id="A0A6N2NGS4"/>
<evidence type="ECO:0000313" key="8">
    <source>
        <dbReference type="EMBL" id="VFU64767.1"/>
    </source>
</evidence>
<organism evidence="8">
    <name type="scientific">Salix viminalis</name>
    <name type="common">Common osier</name>
    <name type="synonym">Basket willow</name>
    <dbReference type="NCBI Taxonomy" id="40686"/>
    <lineage>
        <taxon>Eukaryota</taxon>
        <taxon>Viridiplantae</taxon>
        <taxon>Streptophyta</taxon>
        <taxon>Embryophyta</taxon>
        <taxon>Tracheophyta</taxon>
        <taxon>Spermatophyta</taxon>
        <taxon>Magnoliopsida</taxon>
        <taxon>eudicotyledons</taxon>
        <taxon>Gunneridae</taxon>
        <taxon>Pentapetalae</taxon>
        <taxon>rosids</taxon>
        <taxon>fabids</taxon>
        <taxon>Malpighiales</taxon>
        <taxon>Salicaceae</taxon>
        <taxon>Saliceae</taxon>
        <taxon>Salix</taxon>
    </lineage>
</organism>
<dbReference type="EMBL" id="CAADRP010002262">
    <property type="protein sequence ID" value="VFU64767.1"/>
    <property type="molecule type" value="Genomic_DNA"/>
</dbReference>
<reference evidence="8" key="1">
    <citation type="submission" date="2019-03" db="EMBL/GenBank/DDBJ databases">
        <authorList>
            <person name="Mank J."/>
            <person name="Almeida P."/>
        </authorList>
    </citation>
    <scope>NUCLEOTIDE SEQUENCE</scope>
    <source>
        <strain evidence="8">78183</strain>
    </source>
</reference>
<keyword evidence="6" id="KW-0472">Membrane</keyword>
<keyword evidence="5" id="KW-0496">Mitochondrion</keyword>
<evidence type="ECO:0000256" key="3">
    <source>
        <dbReference type="ARBA" id="ARBA00022792"/>
    </source>
</evidence>
<evidence type="ECO:0000256" key="7">
    <source>
        <dbReference type="ARBA" id="ARBA00044944"/>
    </source>
</evidence>
<dbReference type="PANTHER" id="PTHR28492">
    <property type="entry name" value="HYPOTHETICAL PROTEIN LOC691921"/>
    <property type="match status" value="1"/>
</dbReference>
<dbReference type="Pfam" id="PF14990">
    <property type="entry name" value="DUF4516"/>
    <property type="match status" value="1"/>
</dbReference>
<dbReference type="InterPro" id="IPR027858">
    <property type="entry name" value="BRAWNIN"/>
</dbReference>
<evidence type="ECO:0000256" key="2">
    <source>
        <dbReference type="ARBA" id="ARBA00022692"/>
    </source>
</evidence>
<gene>
    <name evidence="8" type="ORF">SVIM_LOCUS496101</name>
</gene>
<accession>A0A6N2NGS4</accession>
<keyword evidence="4" id="KW-1133">Transmembrane helix</keyword>
<proteinExistence type="inferred from homology"/>
<dbReference type="PANTHER" id="PTHR28492:SF1">
    <property type="entry name" value="UBIQUINOL-CYTOCHROME-C REDUCTASE COMPLEX ASSEMBLY FACTOR 6"/>
    <property type="match status" value="1"/>
</dbReference>
<name>A0A6N2NGS4_SALVM</name>
<evidence type="ECO:0000256" key="1">
    <source>
        <dbReference type="ARBA" id="ARBA00004434"/>
    </source>
</evidence>